<evidence type="ECO:0000313" key="9">
    <source>
        <dbReference type="EMBL" id="KAL0639135.1"/>
    </source>
</evidence>
<keyword evidence="5" id="KW-0539">Nucleus</keyword>
<evidence type="ECO:0008006" key="11">
    <source>
        <dbReference type="Google" id="ProtNLM"/>
    </source>
</evidence>
<comment type="caution">
    <text evidence="9">The sequence shown here is derived from an EMBL/GenBank/DDBJ whole genome shotgun (WGS) entry which is preliminary data.</text>
</comment>
<feature type="domain" description="C2H2-type" evidence="8">
    <location>
        <begin position="21"/>
        <end position="53"/>
    </location>
</feature>
<evidence type="ECO:0000256" key="5">
    <source>
        <dbReference type="ARBA" id="ARBA00023242"/>
    </source>
</evidence>
<keyword evidence="10" id="KW-1185">Reference proteome</keyword>
<dbReference type="Proteomes" id="UP001447188">
    <property type="component" value="Unassembled WGS sequence"/>
</dbReference>
<keyword evidence="3" id="KW-0805">Transcription regulation</keyword>
<organism evidence="9 10">
    <name type="scientific">Discina gigas</name>
    <dbReference type="NCBI Taxonomy" id="1032678"/>
    <lineage>
        <taxon>Eukaryota</taxon>
        <taxon>Fungi</taxon>
        <taxon>Dikarya</taxon>
        <taxon>Ascomycota</taxon>
        <taxon>Pezizomycotina</taxon>
        <taxon>Pezizomycetes</taxon>
        <taxon>Pezizales</taxon>
        <taxon>Discinaceae</taxon>
        <taxon>Discina</taxon>
    </lineage>
</organism>
<feature type="domain" description="Zn(2)-C6 fungal-type" evidence="7">
    <location>
        <begin position="57"/>
        <end position="87"/>
    </location>
</feature>
<dbReference type="PROSITE" id="PS00463">
    <property type="entry name" value="ZN2_CY6_FUNGAL_1"/>
    <property type="match status" value="1"/>
</dbReference>
<evidence type="ECO:0000256" key="2">
    <source>
        <dbReference type="ARBA" id="ARBA00022833"/>
    </source>
</evidence>
<evidence type="ECO:0000259" key="7">
    <source>
        <dbReference type="PROSITE" id="PS50048"/>
    </source>
</evidence>
<accession>A0ABR3GTA1</accession>
<dbReference type="SUPFAM" id="SSF57701">
    <property type="entry name" value="Zn2/Cys6 DNA-binding domain"/>
    <property type="match status" value="1"/>
</dbReference>
<evidence type="ECO:0000256" key="6">
    <source>
        <dbReference type="PROSITE-ProRule" id="PRU00042"/>
    </source>
</evidence>
<dbReference type="CDD" id="cd00067">
    <property type="entry name" value="GAL4"/>
    <property type="match status" value="1"/>
</dbReference>
<sequence>MPEDGIWNLPPGTAQTVGEGFKCLICEKSFEQRSSRDRHLRRCRQKQLTGTIPRKKSCTLCTQAKTRCDLQTPACTRCKTKGLDCRYFSQTVAYRGLSAASPSIRAHRREISLPTPAATDTGQLGDDDQANFDTSLDVAIVDWGEISSSLLDWTPMFGLPEHGATDLEAPLNIMPGVTKAVGPGLGYCPSFIGPNRPTSQSSRLVSLESFVQMRHRLATQPISMTGKSTFDKFHFMHLVIRAYPKMMVAGNAPPPFIHSSSLLPGRTSEALANCKGLVEMYRTMTPDNRQFVMKTITQEHERVLKQYISCNESEMLSMLQAALIYGLLRHFEDDPTMDRPTLMQIETIAFNVGLGGLMARGETEGTRPVWEEWILAESKRRTMITLYIFDASFHHSRGLQTLTSYELGELPLPTTRDLWEGIDRSAWEIEYERYLAELKGEKLPRVQDAWSPGNLVFGEWYAGMDSFGVTVLALSQSCKGRIDPLPEPPRNSC</sequence>
<name>A0ABR3GTA1_9PEZI</name>
<dbReference type="Gene3D" id="4.10.240.10">
    <property type="entry name" value="Zn(2)-C6 fungal-type DNA-binding domain"/>
    <property type="match status" value="1"/>
</dbReference>
<dbReference type="InterPro" id="IPR013087">
    <property type="entry name" value="Znf_C2H2_type"/>
</dbReference>
<keyword evidence="4" id="KW-0804">Transcription</keyword>
<dbReference type="Pfam" id="PF00172">
    <property type="entry name" value="Zn_clus"/>
    <property type="match status" value="1"/>
</dbReference>
<evidence type="ECO:0000256" key="1">
    <source>
        <dbReference type="ARBA" id="ARBA00022723"/>
    </source>
</evidence>
<dbReference type="PROSITE" id="PS50157">
    <property type="entry name" value="ZINC_FINGER_C2H2_2"/>
    <property type="match status" value="1"/>
</dbReference>
<dbReference type="SMART" id="SM00066">
    <property type="entry name" value="GAL4"/>
    <property type="match status" value="1"/>
</dbReference>
<evidence type="ECO:0000256" key="4">
    <source>
        <dbReference type="ARBA" id="ARBA00023163"/>
    </source>
</evidence>
<dbReference type="CDD" id="cd12148">
    <property type="entry name" value="fungal_TF_MHR"/>
    <property type="match status" value="1"/>
</dbReference>
<dbReference type="EMBL" id="JBBBZM010000014">
    <property type="protein sequence ID" value="KAL0639135.1"/>
    <property type="molecule type" value="Genomic_DNA"/>
</dbReference>
<keyword evidence="2" id="KW-0862">Zinc</keyword>
<dbReference type="PROSITE" id="PS50048">
    <property type="entry name" value="ZN2_CY6_FUNGAL_2"/>
    <property type="match status" value="1"/>
</dbReference>
<protein>
    <recommendedName>
        <fullName evidence="11">Zn(2)-C6 fungal-type domain-containing protein</fullName>
    </recommendedName>
</protein>
<reference evidence="9 10" key="1">
    <citation type="submission" date="2024-02" db="EMBL/GenBank/DDBJ databases">
        <title>Discinaceae phylogenomics.</title>
        <authorList>
            <person name="Dirks A.C."/>
            <person name="James T.Y."/>
        </authorList>
    </citation>
    <scope>NUCLEOTIDE SEQUENCE [LARGE SCALE GENOMIC DNA]</scope>
    <source>
        <strain evidence="9 10">ACD0624</strain>
    </source>
</reference>
<evidence type="ECO:0000313" key="10">
    <source>
        <dbReference type="Proteomes" id="UP001447188"/>
    </source>
</evidence>
<evidence type="ECO:0000256" key="3">
    <source>
        <dbReference type="ARBA" id="ARBA00023015"/>
    </source>
</evidence>
<keyword evidence="1" id="KW-0479">Metal-binding</keyword>
<dbReference type="InterPro" id="IPR001138">
    <property type="entry name" value="Zn2Cys6_DnaBD"/>
</dbReference>
<dbReference type="PANTHER" id="PTHR47660:SF3">
    <property type="entry name" value="FINGER DOMAIN PROTEIN, PUTATIVE (AFU_ORTHOLOGUE AFUA_4G03310)-RELATED"/>
    <property type="match status" value="1"/>
</dbReference>
<gene>
    <name evidence="9" type="ORF">Q9L58_001821</name>
</gene>
<evidence type="ECO:0000259" key="8">
    <source>
        <dbReference type="PROSITE" id="PS50157"/>
    </source>
</evidence>
<dbReference type="InterPro" id="IPR036864">
    <property type="entry name" value="Zn2-C6_fun-type_DNA-bd_sf"/>
</dbReference>
<keyword evidence="6" id="KW-0863">Zinc-finger</keyword>
<dbReference type="PANTHER" id="PTHR47660">
    <property type="entry name" value="TRANSCRIPTION FACTOR WITH C2H2 AND ZN(2)-CYS(6) DNA BINDING DOMAIN (EUROFUNG)-RELATED-RELATED"/>
    <property type="match status" value="1"/>
</dbReference>
<proteinExistence type="predicted"/>